<feature type="transmembrane region" description="Helical" evidence="6">
    <location>
        <begin position="265"/>
        <end position="284"/>
    </location>
</feature>
<comment type="caution">
    <text evidence="7">The sequence shown here is derived from an EMBL/GenBank/DDBJ whole genome shotgun (WGS) entry which is preliminary data.</text>
</comment>
<feature type="transmembrane region" description="Helical" evidence="6">
    <location>
        <begin position="371"/>
        <end position="390"/>
    </location>
</feature>
<dbReference type="GO" id="GO:0005886">
    <property type="term" value="C:plasma membrane"/>
    <property type="evidence" value="ECO:0007669"/>
    <property type="project" value="UniProtKB-SubCell"/>
</dbReference>
<protein>
    <submittedName>
        <fullName evidence="7">Membrane protein</fullName>
    </submittedName>
</protein>
<feature type="transmembrane region" description="Helical" evidence="6">
    <location>
        <begin position="335"/>
        <end position="351"/>
    </location>
</feature>
<dbReference type="Pfam" id="PF01943">
    <property type="entry name" value="Polysacc_synt"/>
    <property type="match status" value="1"/>
</dbReference>
<keyword evidence="2" id="KW-1003">Cell membrane</keyword>
<feature type="transmembrane region" description="Helical" evidence="6">
    <location>
        <begin position="94"/>
        <end position="114"/>
    </location>
</feature>
<feature type="transmembrane region" description="Helical" evidence="6">
    <location>
        <begin position="429"/>
        <end position="447"/>
    </location>
</feature>
<feature type="transmembrane region" description="Helical" evidence="6">
    <location>
        <begin position="157"/>
        <end position="177"/>
    </location>
</feature>
<reference evidence="7 8" key="1">
    <citation type="submission" date="2014-07" db="EMBL/GenBank/DDBJ databases">
        <authorList>
            <person name="McCorrison J."/>
            <person name="Sanka R."/>
            <person name="Torralba M."/>
            <person name="Gillis M."/>
            <person name="Haft D.H."/>
            <person name="Methe B."/>
            <person name="Sutton G."/>
            <person name="Nelson K.E."/>
        </authorList>
    </citation>
    <scope>NUCLEOTIDE SEQUENCE [LARGE SCALE GENOMIC DNA]</scope>
    <source>
        <strain evidence="7 8">DNF00882</strain>
    </source>
</reference>
<evidence type="ECO:0000256" key="1">
    <source>
        <dbReference type="ARBA" id="ARBA00004651"/>
    </source>
</evidence>
<evidence type="ECO:0000256" key="3">
    <source>
        <dbReference type="ARBA" id="ARBA00022692"/>
    </source>
</evidence>
<dbReference type="PANTHER" id="PTHR30250">
    <property type="entry name" value="PST FAMILY PREDICTED COLANIC ACID TRANSPORTER"/>
    <property type="match status" value="1"/>
</dbReference>
<feature type="transmembrane region" description="Helical" evidence="6">
    <location>
        <begin position="396"/>
        <end position="417"/>
    </location>
</feature>
<evidence type="ECO:0000313" key="8">
    <source>
        <dbReference type="Proteomes" id="UP000029538"/>
    </source>
</evidence>
<dbReference type="AlphaFoldDB" id="A0A096C4T9"/>
<keyword evidence="5 6" id="KW-0472">Membrane</keyword>
<evidence type="ECO:0000256" key="6">
    <source>
        <dbReference type="SAM" id="Phobius"/>
    </source>
</evidence>
<gene>
    <name evidence="7" type="ORF">HMPREF0654_03090</name>
</gene>
<feature type="transmembrane region" description="Helical" evidence="6">
    <location>
        <begin position="225"/>
        <end position="245"/>
    </location>
</feature>
<sequence>MKKTNGYKHILQYTGLFGGVQTLNILVGMVRNKLVAMILGPDGMGLISLFNSTLKLMSDSTNFGISISAVKNISEYFDKSDEIKLADTVKLVRSWSLLAGLLGMLLCILLSPLLSKFTFSWNGHTLHFILLSPIVFMMAISSGELAILKGIRKLKNLAFISIYNVLGALITSVPLYYFFREKAIVPSLIIMAFIQMILTIVYSYRTYSLKLMNKFRSLRDGLDMIRLGIAFVLAGVLGSGADFVIRSYMNNVDGIDTVGLFNAGYMLTMTYVGMVFAAMETDYFPRLSGVNQLRFSFNQIVNRQIEVMLLLISPLLVLFALLLPILLPLLYTGKFLPALGMMQVIMLAMYFRAMCLPVQYIPLAKGDSVSYLLLEAIYDIILVVAVLYSFNRYGLFGAGLGVTFAGVIDTFFTFVYTRWRYNYKLSKEVLRYSSLQIPIGFLTFAVTQSANPLIYWGGGFLLALISAAISLSILKKKTNLWNSLVNKFLKFFGKHGES</sequence>
<organism evidence="7 8">
    <name type="scientific">Prevotella disiens DNF00882</name>
    <dbReference type="NCBI Taxonomy" id="1401075"/>
    <lineage>
        <taxon>Bacteria</taxon>
        <taxon>Pseudomonadati</taxon>
        <taxon>Bacteroidota</taxon>
        <taxon>Bacteroidia</taxon>
        <taxon>Bacteroidales</taxon>
        <taxon>Prevotellaceae</taxon>
        <taxon>Prevotella</taxon>
    </lineage>
</organism>
<dbReference type="InterPro" id="IPR002797">
    <property type="entry name" value="Polysacc_synth"/>
</dbReference>
<keyword evidence="3 6" id="KW-0812">Transmembrane</keyword>
<name>A0A096C4T9_9BACT</name>
<evidence type="ECO:0000256" key="5">
    <source>
        <dbReference type="ARBA" id="ARBA00023136"/>
    </source>
</evidence>
<feature type="transmembrane region" description="Helical" evidence="6">
    <location>
        <begin position="305"/>
        <end position="329"/>
    </location>
</feature>
<feature type="transmembrane region" description="Helical" evidence="6">
    <location>
        <begin position="183"/>
        <end position="204"/>
    </location>
</feature>
<feature type="transmembrane region" description="Helical" evidence="6">
    <location>
        <begin position="126"/>
        <end position="148"/>
    </location>
</feature>
<evidence type="ECO:0000313" key="7">
    <source>
        <dbReference type="EMBL" id="KGF49947.1"/>
    </source>
</evidence>
<dbReference type="Proteomes" id="UP000029538">
    <property type="component" value="Unassembled WGS sequence"/>
</dbReference>
<keyword evidence="4 6" id="KW-1133">Transmembrane helix</keyword>
<proteinExistence type="predicted"/>
<evidence type="ECO:0000256" key="4">
    <source>
        <dbReference type="ARBA" id="ARBA00022989"/>
    </source>
</evidence>
<dbReference type="PANTHER" id="PTHR30250:SF11">
    <property type="entry name" value="O-ANTIGEN TRANSPORTER-RELATED"/>
    <property type="match status" value="1"/>
</dbReference>
<feature type="transmembrane region" description="Helical" evidence="6">
    <location>
        <begin position="453"/>
        <end position="474"/>
    </location>
</feature>
<dbReference type="InterPro" id="IPR050833">
    <property type="entry name" value="Poly_Biosynth_Transport"/>
</dbReference>
<dbReference type="RefSeq" id="WP_036882517.1">
    <property type="nucleotide sequence ID" value="NZ_JRNR01000021.1"/>
</dbReference>
<comment type="subcellular location">
    <subcellularLocation>
        <location evidence="1">Cell membrane</location>
        <topology evidence="1">Multi-pass membrane protein</topology>
    </subcellularLocation>
</comment>
<accession>A0A096C4T9</accession>
<dbReference type="EMBL" id="JRNR01000021">
    <property type="protein sequence ID" value="KGF49947.1"/>
    <property type="molecule type" value="Genomic_DNA"/>
</dbReference>
<evidence type="ECO:0000256" key="2">
    <source>
        <dbReference type="ARBA" id="ARBA00022475"/>
    </source>
</evidence>